<feature type="chain" id="PRO_5013585366" evidence="1">
    <location>
        <begin position="21"/>
        <end position="489"/>
    </location>
</feature>
<sequence>MKKNFLVLLLGLLVFTGCSKDDGPSEQLSRADFPIQDFIYQAMNVYYLYKGDIPELADDYFTSTPNYVEYLSESPNPEDFFNNELLSNQDRFSFITDDYVALENQFSGVSKSNGLKFQLVRFSNSDNIFGYVRYVAENSPAASSEIKRGDLFTQIDGTSLNINNYQDLIGRDSYTLSLAEVQENASGGRTVAETGKTVTLTKETNFAENPILIAKTLDVEGQKIGYLMYNSFVSQYDDELNAAFAQFKSDGITDLVLDLRYNGGGSVATAIDLTSMVTGQFDGEVLIKEQWNAEAMAYFEAEAPESLLNRFNSTIFTGTSQEEPINSLNLNRLYVIGTNSTASASELTVIGLEPYIPVTLVGTTTVGKFQASATLYDGDNFGKTNINPDHKYAIQPLIYTYSNADGVVGPPSGLTPDITKEEDIANMGVLGEPTEPLLAAALQAITGKSFVSKNRKAPFDIPVKTVGETDMFSPTFQRMYDNNIPVIKK</sequence>
<evidence type="ECO:0000313" key="4">
    <source>
        <dbReference type="EMBL" id="PHQ29059.1"/>
    </source>
</evidence>
<dbReference type="GO" id="GO:0030288">
    <property type="term" value="C:outer membrane-bounded periplasmic space"/>
    <property type="evidence" value="ECO:0007669"/>
    <property type="project" value="TreeGrafter"/>
</dbReference>
<name>A0A2G1VRH8_9FLAO</name>
<dbReference type="Gene3D" id="2.30.42.10">
    <property type="match status" value="1"/>
</dbReference>
<proteinExistence type="predicted"/>
<dbReference type="PANTHER" id="PTHR32060:SF30">
    <property type="entry name" value="CARBOXY-TERMINAL PROCESSING PROTEASE CTPA"/>
    <property type="match status" value="1"/>
</dbReference>
<dbReference type="GO" id="GO:0006508">
    <property type="term" value="P:proteolysis"/>
    <property type="evidence" value="ECO:0007669"/>
    <property type="project" value="InterPro"/>
</dbReference>
<dbReference type="Gene3D" id="3.90.226.10">
    <property type="entry name" value="2-enoyl-CoA Hydratase, Chain A, domain 1"/>
    <property type="match status" value="1"/>
</dbReference>
<gene>
    <name evidence="4" type="ORF">CJ305_11815</name>
</gene>
<evidence type="ECO:0000259" key="3">
    <source>
        <dbReference type="Pfam" id="PF18294"/>
    </source>
</evidence>
<feature type="signal peptide" evidence="1">
    <location>
        <begin position="1"/>
        <end position="20"/>
    </location>
</feature>
<accession>A0A2G1VRH8</accession>
<dbReference type="Gene3D" id="3.30.750.170">
    <property type="match status" value="1"/>
</dbReference>
<reference evidence="4 5" key="1">
    <citation type="submission" date="2017-08" db="EMBL/GenBank/DDBJ databases">
        <title>The whole genome shortgun sequences of strain Leeuwenhoekiella nanhaiensis G18 from the South China Sea.</title>
        <authorList>
            <person name="Liu Q."/>
        </authorList>
    </citation>
    <scope>NUCLEOTIDE SEQUENCE [LARGE SCALE GENOMIC DNA]</scope>
    <source>
        <strain evidence="4 5">G18</strain>
    </source>
</reference>
<evidence type="ECO:0000313" key="5">
    <source>
        <dbReference type="Proteomes" id="UP000229433"/>
    </source>
</evidence>
<dbReference type="Proteomes" id="UP000229433">
    <property type="component" value="Unassembled WGS sequence"/>
</dbReference>
<dbReference type="InterPro" id="IPR005151">
    <property type="entry name" value="Tail-specific_protease"/>
</dbReference>
<protein>
    <submittedName>
        <fullName evidence="4">Peptidase S41</fullName>
    </submittedName>
</protein>
<dbReference type="EMBL" id="NQXA01000010">
    <property type="protein sequence ID" value="PHQ29059.1"/>
    <property type="molecule type" value="Genomic_DNA"/>
</dbReference>
<dbReference type="CDD" id="cd07561">
    <property type="entry name" value="Peptidase_S41_CPP_like"/>
    <property type="match status" value="1"/>
</dbReference>
<dbReference type="OrthoDB" id="7168509at2"/>
<dbReference type="AlphaFoldDB" id="A0A2G1VRH8"/>
<dbReference type="InterPro" id="IPR036034">
    <property type="entry name" value="PDZ_sf"/>
</dbReference>
<keyword evidence="5" id="KW-1185">Reference proteome</keyword>
<dbReference type="GO" id="GO:0007165">
    <property type="term" value="P:signal transduction"/>
    <property type="evidence" value="ECO:0007669"/>
    <property type="project" value="TreeGrafter"/>
</dbReference>
<evidence type="ECO:0000256" key="1">
    <source>
        <dbReference type="SAM" id="SignalP"/>
    </source>
</evidence>
<dbReference type="InterPro" id="IPR041613">
    <property type="entry name" value="Pept_S41_N"/>
</dbReference>
<dbReference type="SUPFAM" id="SSF52096">
    <property type="entry name" value="ClpP/crotonase"/>
    <property type="match status" value="1"/>
</dbReference>
<dbReference type="PANTHER" id="PTHR32060">
    <property type="entry name" value="TAIL-SPECIFIC PROTEASE"/>
    <property type="match status" value="1"/>
</dbReference>
<dbReference type="SUPFAM" id="SSF50156">
    <property type="entry name" value="PDZ domain-like"/>
    <property type="match status" value="1"/>
</dbReference>
<dbReference type="RefSeq" id="WP_099646490.1">
    <property type="nucleotide sequence ID" value="NZ_KZ319292.1"/>
</dbReference>
<comment type="caution">
    <text evidence="4">The sequence shown here is derived from an EMBL/GenBank/DDBJ whole genome shotgun (WGS) entry which is preliminary data.</text>
</comment>
<feature type="domain" description="Peptidase S41 N-terminal" evidence="3">
    <location>
        <begin position="35"/>
        <end position="94"/>
    </location>
</feature>
<evidence type="ECO:0000259" key="2">
    <source>
        <dbReference type="Pfam" id="PF03572"/>
    </source>
</evidence>
<dbReference type="GO" id="GO:0008236">
    <property type="term" value="F:serine-type peptidase activity"/>
    <property type="evidence" value="ECO:0007669"/>
    <property type="project" value="InterPro"/>
</dbReference>
<keyword evidence="1" id="KW-0732">Signal</keyword>
<feature type="domain" description="Tail specific protease" evidence="2">
    <location>
        <begin position="223"/>
        <end position="375"/>
    </location>
</feature>
<dbReference type="Pfam" id="PF18294">
    <property type="entry name" value="Pept_S41_N"/>
    <property type="match status" value="1"/>
</dbReference>
<dbReference type="GO" id="GO:0004175">
    <property type="term" value="F:endopeptidase activity"/>
    <property type="evidence" value="ECO:0007669"/>
    <property type="project" value="TreeGrafter"/>
</dbReference>
<dbReference type="Pfam" id="PF03572">
    <property type="entry name" value="Peptidase_S41"/>
    <property type="match status" value="1"/>
</dbReference>
<dbReference type="InterPro" id="IPR029045">
    <property type="entry name" value="ClpP/crotonase-like_dom_sf"/>
</dbReference>
<dbReference type="PROSITE" id="PS51257">
    <property type="entry name" value="PROKAR_LIPOPROTEIN"/>
    <property type="match status" value="1"/>
</dbReference>
<organism evidence="4 5">
    <name type="scientific">Leeuwenhoekiella nanhaiensis</name>
    <dbReference type="NCBI Taxonomy" id="1655491"/>
    <lineage>
        <taxon>Bacteria</taxon>
        <taxon>Pseudomonadati</taxon>
        <taxon>Bacteroidota</taxon>
        <taxon>Flavobacteriia</taxon>
        <taxon>Flavobacteriales</taxon>
        <taxon>Flavobacteriaceae</taxon>
        <taxon>Leeuwenhoekiella</taxon>
    </lineage>
</organism>